<dbReference type="AlphaFoldDB" id="A0A916YJA5"/>
<name>A0A916YJA5_9BACL</name>
<organism evidence="1 2">
    <name type="scientific">Paenibacillus nasutitermitis</name>
    <dbReference type="NCBI Taxonomy" id="1652958"/>
    <lineage>
        <taxon>Bacteria</taxon>
        <taxon>Bacillati</taxon>
        <taxon>Bacillota</taxon>
        <taxon>Bacilli</taxon>
        <taxon>Bacillales</taxon>
        <taxon>Paenibacillaceae</taxon>
        <taxon>Paenibacillus</taxon>
    </lineage>
</organism>
<keyword evidence="2" id="KW-1185">Reference proteome</keyword>
<evidence type="ECO:0000313" key="2">
    <source>
        <dbReference type="Proteomes" id="UP000612456"/>
    </source>
</evidence>
<dbReference type="EMBL" id="BMHP01000001">
    <property type="protein sequence ID" value="GGD47831.1"/>
    <property type="molecule type" value="Genomic_DNA"/>
</dbReference>
<protein>
    <submittedName>
        <fullName evidence="1">Uncharacterized protein</fullName>
    </submittedName>
</protein>
<accession>A0A916YJA5</accession>
<sequence>MAENSAIPGKAPKWAAVIVTEYTFNSHADVILGRLLGDLRRGLKWPPFIRTRFRRTT</sequence>
<reference evidence="1" key="1">
    <citation type="journal article" date="2014" name="Int. J. Syst. Evol. Microbiol.">
        <title>Complete genome sequence of Corynebacterium casei LMG S-19264T (=DSM 44701T), isolated from a smear-ripened cheese.</title>
        <authorList>
            <consortium name="US DOE Joint Genome Institute (JGI-PGF)"/>
            <person name="Walter F."/>
            <person name="Albersmeier A."/>
            <person name="Kalinowski J."/>
            <person name="Ruckert C."/>
        </authorList>
    </citation>
    <scope>NUCLEOTIDE SEQUENCE</scope>
    <source>
        <strain evidence="1">CGMCC 1.15178</strain>
    </source>
</reference>
<evidence type="ECO:0000313" key="1">
    <source>
        <dbReference type="EMBL" id="GGD47831.1"/>
    </source>
</evidence>
<dbReference type="RefSeq" id="WP_188988219.1">
    <property type="nucleotide sequence ID" value="NZ_BMHP01000001.1"/>
</dbReference>
<comment type="caution">
    <text evidence="1">The sequence shown here is derived from an EMBL/GenBank/DDBJ whole genome shotgun (WGS) entry which is preliminary data.</text>
</comment>
<gene>
    <name evidence="1" type="ORF">GCM10010911_01700</name>
</gene>
<proteinExistence type="predicted"/>
<dbReference type="Proteomes" id="UP000612456">
    <property type="component" value="Unassembled WGS sequence"/>
</dbReference>
<reference evidence="1" key="2">
    <citation type="submission" date="2020-09" db="EMBL/GenBank/DDBJ databases">
        <authorList>
            <person name="Sun Q."/>
            <person name="Zhou Y."/>
        </authorList>
    </citation>
    <scope>NUCLEOTIDE SEQUENCE</scope>
    <source>
        <strain evidence="1">CGMCC 1.15178</strain>
    </source>
</reference>